<evidence type="ECO:0000256" key="4">
    <source>
        <dbReference type="ARBA" id="ARBA00022964"/>
    </source>
</evidence>
<evidence type="ECO:0000259" key="9">
    <source>
        <dbReference type="PROSITE" id="PS51296"/>
    </source>
</evidence>
<comment type="similarity">
    <text evidence="1">Belongs to the bacterial ring-hydroxylating dioxygenase alpha subunit family.</text>
</comment>
<evidence type="ECO:0000256" key="6">
    <source>
        <dbReference type="ARBA" id="ARBA00023004"/>
    </source>
</evidence>
<evidence type="ECO:0000256" key="5">
    <source>
        <dbReference type="ARBA" id="ARBA00023002"/>
    </source>
</evidence>
<dbReference type="GO" id="GO:0051213">
    <property type="term" value="F:dioxygenase activity"/>
    <property type="evidence" value="ECO:0007669"/>
    <property type="project" value="UniProtKB-KW"/>
</dbReference>
<dbReference type="PANTHER" id="PTHR43756">
    <property type="entry name" value="CHOLINE MONOOXYGENASE, CHLOROPLASTIC"/>
    <property type="match status" value="1"/>
</dbReference>
<dbReference type="GO" id="GO:0005506">
    <property type="term" value="F:iron ion binding"/>
    <property type="evidence" value="ECO:0007669"/>
    <property type="project" value="InterPro"/>
</dbReference>
<dbReference type="AlphaFoldDB" id="Q742A4"/>
<dbReference type="InterPro" id="IPR015881">
    <property type="entry name" value="ARHD_Rieske_2Fe_2S"/>
</dbReference>
<dbReference type="KEGG" id="mpa:MAP_0933"/>
<dbReference type="InterPro" id="IPR001663">
    <property type="entry name" value="Rng_hydr_dOase-A"/>
</dbReference>
<feature type="domain" description="Rieske" evidence="9">
    <location>
        <begin position="81"/>
        <end position="187"/>
    </location>
</feature>
<dbReference type="PANTHER" id="PTHR43756:SF1">
    <property type="entry name" value="3-PHENYLPROPIONATE_CINNAMIC ACID DIOXYGENASE SUBUNIT ALPHA"/>
    <property type="match status" value="1"/>
</dbReference>
<keyword evidence="3" id="KW-0479">Metal-binding</keyword>
<dbReference type="CDD" id="cd08887">
    <property type="entry name" value="RHO_alpha_C_3"/>
    <property type="match status" value="1"/>
</dbReference>
<proteinExistence type="inferred from homology"/>
<dbReference type="Pfam" id="PF00355">
    <property type="entry name" value="Rieske"/>
    <property type="match status" value="1"/>
</dbReference>
<dbReference type="HOGENOM" id="CLU_026244_3_2_11"/>
<dbReference type="EMBL" id="AE016958">
    <property type="protein sequence ID" value="AAS03250.1"/>
    <property type="molecule type" value="Genomic_DNA"/>
</dbReference>
<dbReference type="STRING" id="262316.MAP_0933"/>
<dbReference type="SUPFAM" id="SSF50022">
    <property type="entry name" value="ISP domain"/>
    <property type="match status" value="1"/>
</dbReference>
<keyword evidence="6" id="KW-0408">Iron</keyword>
<keyword evidence="11" id="KW-1185">Reference proteome</keyword>
<keyword evidence="8" id="KW-0520">NAD</keyword>
<dbReference type="eggNOG" id="COG4638">
    <property type="taxonomic scope" value="Bacteria"/>
</dbReference>
<evidence type="ECO:0000256" key="8">
    <source>
        <dbReference type="ARBA" id="ARBA00023027"/>
    </source>
</evidence>
<name>Q742A4_MYCPA</name>
<evidence type="ECO:0000313" key="11">
    <source>
        <dbReference type="Proteomes" id="UP000000580"/>
    </source>
</evidence>
<dbReference type="CDD" id="cd03469">
    <property type="entry name" value="Rieske_RO_Alpha_N"/>
    <property type="match status" value="1"/>
</dbReference>
<dbReference type="Gene3D" id="3.90.380.10">
    <property type="entry name" value="Naphthalene 1,2-dioxygenase Alpha Subunit, Chain A, domain 1"/>
    <property type="match status" value="2"/>
</dbReference>
<dbReference type="PROSITE" id="PS51296">
    <property type="entry name" value="RIESKE"/>
    <property type="match status" value="1"/>
</dbReference>
<dbReference type="GO" id="GO:0051537">
    <property type="term" value="F:2 iron, 2 sulfur cluster binding"/>
    <property type="evidence" value="ECO:0007669"/>
    <property type="project" value="UniProtKB-KW"/>
</dbReference>
<dbReference type="InterPro" id="IPR036922">
    <property type="entry name" value="Rieske_2Fe-2S_sf"/>
</dbReference>
<keyword evidence="2" id="KW-0001">2Fe-2S</keyword>
<dbReference type="GO" id="GO:0004497">
    <property type="term" value="F:monooxygenase activity"/>
    <property type="evidence" value="ECO:0007669"/>
    <property type="project" value="UniProtKB-ARBA"/>
</dbReference>
<keyword evidence="4" id="KW-0223">Dioxygenase</keyword>
<gene>
    <name evidence="10" type="ordered locus">MAP_0933</name>
</gene>
<evidence type="ECO:0000256" key="2">
    <source>
        <dbReference type="ARBA" id="ARBA00022714"/>
    </source>
</evidence>
<dbReference type="InterPro" id="IPR015879">
    <property type="entry name" value="Ring_hydroxy_dOase_asu_C_dom"/>
</dbReference>
<evidence type="ECO:0000256" key="3">
    <source>
        <dbReference type="ARBA" id="ARBA00022723"/>
    </source>
</evidence>
<evidence type="ECO:0000256" key="1">
    <source>
        <dbReference type="ARBA" id="ARBA00008751"/>
    </source>
</evidence>
<dbReference type="Gene3D" id="2.102.10.10">
    <property type="entry name" value="Rieske [2Fe-2S] iron-sulphur domain"/>
    <property type="match status" value="1"/>
</dbReference>
<protein>
    <recommendedName>
        <fullName evidence="9">Rieske domain-containing protein</fullName>
    </recommendedName>
</protein>
<reference evidence="10 11" key="1">
    <citation type="journal article" date="2005" name="Proc. Natl. Acad. Sci. U.S.A.">
        <title>The complete genome sequence of Mycobacterium avium subspecies paratuberculosis.</title>
        <authorList>
            <person name="Li L."/>
            <person name="Bannantine J.P."/>
            <person name="Zhang Q."/>
            <person name="Amonsin A."/>
            <person name="May B.J."/>
            <person name="Alt D."/>
            <person name="Banerji N."/>
            <person name="Kanjilal S."/>
            <person name="Kapur V."/>
        </authorList>
    </citation>
    <scope>NUCLEOTIDE SEQUENCE [LARGE SCALE GENOMIC DNA]</scope>
    <source>
        <strain evidence="11">ATCC BAA-968 / K-10</strain>
    </source>
</reference>
<organism evidence="10 11">
    <name type="scientific">Mycolicibacterium paratuberculosis (strain ATCC BAA-968 / K-10)</name>
    <name type="common">Mycobacterium paratuberculosis</name>
    <dbReference type="NCBI Taxonomy" id="262316"/>
    <lineage>
        <taxon>Bacteria</taxon>
        <taxon>Bacillati</taxon>
        <taxon>Actinomycetota</taxon>
        <taxon>Actinomycetes</taxon>
        <taxon>Mycobacteriales</taxon>
        <taxon>Mycobacteriaceae</taxon>
        <taxon>Mycobacterium</taxon>
        <taxon>Mycobacterium avium complex (MAC)</taxon>
    </lineage>
</organism>
<keyword evidence="5" id="KW-0560">Oxidoreductase</keyword>
<accession>Q742A4</accession>
<evidence type="ECO:0000313" key="10">
    <source>
        <dbReference type="EMBL" id="AAS03250.1"/>
    </source>
</evidence>
<dbReference type="PROSITE" id="PS00570">
    <property type="entry name" value="RING_HYDROXYL_ALPHA"/>
    <property type="match status" value="1"/>
</dbReference>
<dbReference type="Pfam" id="PF00848">
    <property type="entry name" value="Ring_hydroxyl_A"/>
    <property type="match status" value="1"/>
</dbReference>
<dbReference type="GO" id="GO:0016705">
    <property type="term" value="F:oxidoreductase activity, acting on paired donors, with incorporation or reduction of molecular oxygen"/>
    <property type="evidence" value="ECO:0007669"/>
    <property type="project" value="UniProtKB-ARBA"/>
</dbReference>
<keyword evidence="7" id="KW-0411">Iron-sulfur</keyword>
<dbReference type="Proteomes" id="UP000000580">
    <property type="component" value="Chromosome"/>
</dbReference>
<sequence length="409" mass="45443">MTIQTVMIVWSGRLTAKEKRVAPINSPVSGTDEALTRRGLRHALDKTTDLAERELRVPLHYYRDPKITEIEEAQILRRVPLAIVPSAQLPNTNDYVVRSVLGDSLLVTRDRSGASHVLLNYCRHRGAMPACGSGNTARFVCPYHAWTYKNTGELFSVPGKAGFDSMNTKDYGLVELPSEERHGFIWAVLTADATIDLDAHLGDFGAELALWNYSSYGYHTQREFTSEVSWKGALEAFAEGYHFPYVHGQSLIGQNTLANTMVYDEFGKHHRIGFPFTWITNAATDPAASLEPLANMGVIYWVYPNLILANSPVGLEIIDMLPAGAPTRCTVRHSWMARVPAADDEMRAAYDAVFEGVHAAVRDEDFAMLPQCGEGVRHGQHDHMIIGRNEIAVQHMIRVFAHELGVALA</sequence>
<dbReference type="SUPFAM" id="SSF55961">
    <property type="entry name" value="Bet v1-like"/>
    <property type="match status" value="1"/>
</dbReference>
<dbReference type="InterPro" id="IPR017941">
    <property type="entry name" value="Rieske_2Fe-2S"/>
</dbReference>
<evidence type="ECO:0000256" key="7">
    <source>
        <dbReference type="ARBA" id="ARBA00023014"/>
    </source>
</evidence>